<gene>
    <name evidence="2" type="ORF">PGLFYP46_01212</name>
</gene>
<accession>A0A6N3A3Q7</accession>
<dbReference type="EMBL" id="CACRUP010000010">
    <property type="protein sequence ID" value="VYT84546.1"/>
    <property type="molecule type" value="Genomic_DNA"/>
</dbReference>
<dbReference type="AlphaFoldDB" id="A0A6N3A3Q7"/>
<dbReference type="InterPro" id="IPR012902">
    <property type="entry name" value="N_methyl_site"/>
</dbReference>
<sequence length="168" mass="19687">MKKLNLKCTYRKKGYSLIELVLSIAMLLIITMVLTSILGVTQKILNKSYINQNTNSDMSYAINYIKDEIESCDYYTYINGGLYFIKKVDNKYNYISYGLKDNQLFRYSTTVDKMQKFNNLPKKGNNALTEEIGAFKVSDQGPYFNIYLKYNDKDKINFKIAKRIKLYE</sequence>
<keyword evidence="1" id="KW-0472">Membrane</keyword>
<reference evidence="2" key="1">
    <citation type="submission" date="2019-11" db="EMBL/GenBank/DDBJ databases">
        <authorList>
            <person name="Feng L."/>
        </authorList>
    </citation>
    <scope>NUCLEOTIDE SEQUENCE</scope>
    <source>
        <strain evidence="2">PgorbachiiLFYP46</strain>
    </source>
</reference>
<keyword evidence="1" id="KW-1133">Transmembrane helix</keyword>
<evidence type="ECO:0000256" key="1">
    <source>
        <dbReference type="SAM" id="Phobius"/>
    </source>
</evidence>
<dbReference type="RefSeq" id="WP_156700828.1">
    <property type="nucleotide sequence ID" value="NZ_CACRUP010000010.1"/>
</dbReference>
<evidence type="ECO:0008006" key="3">
    <source>
        <dbReference type="Google" id="ProtNLM"/>
    </source>
</evidence>
<proteinExistence type="predicted"/>
<name>A0A6N3A3Q7_9FIRM</name>
<dbReference type="NCBIfam" id="TIGR02532">
    <property type="entry name" value="IV_pilin_GFxxxE"/>
    <property type="match status" value="1"/>
</dbReference>
<feature type="transmembrane region" description="Helical" evidence="1">
    <location>
        <begin position="20"/>
        <end position="40"/>
    </location>
</feature>
<organism evidence="2">
    <name type="scientific">Peptoniphilus gorbachii</name>
    <dbReference type="NCBI Taxonomy" id="411567"/>
    <lineage>
        <taxon>Bacteria</taxon>
        <taxon>Bacillati</taxon>
        <taxon>Bacillota</taxon>
        <taxon>Tissierellia</taxon>
        <taxon>Tissierellales</taxon>
        <taxon>Peptoniphilaceae</taxon>
        <taxon>Peptoniphilus</taxon>
    </lineage>
</organism>
<evidence type="ECO:0000313" key="2">
    <source>
        <dbReference type="EMBL" id="VYT84546.1"/>
    </source>
</evidence>
<keyword evidence="1" id="KW-0812">Transmembrane</keyword>
<protein>
    <recommendedName>
        <fullName evidence="3">Prepilin-type N-terminal cleavage/methylation domain-containing protein</fullName>
    </recommendedName>
</protein>
<dbReference type="PROSITE" id="PS00409">
    <property type="entry name" value="PROKAR_NTER_METHYL"/>
    <property type="match status" value="1"/>
</dbReference>